<reference evidence="6" key="1">
    <citation type="submission" date="2016-06" db="EMBL/GenBank/DDBJ databases">
        <authorList>
            <person name="Chen W."/>
            <person name="Hasegawa D.K."/>
        </authorList>
    </citation>
    <scope>NUCLEOTIDE SEQUENCE [LARGE SCALE GENOMIC DNA]</scope>
    <source>
        <strain evidence="6">MEAM1</strain>
    </source>
</reference>
<evidence type="ECO:0000313" key="6">
    <source>
        <dbReference type="Proteomes" id="UP000216438"/>
    </source>
</evidence>
<evidence type="ECO:0000256" key="3">
    <source>
        <dbReference type="ARBA" id="ARBA00022837"/>
    </source>
</evidence>
<accession>A0A249E0H8</accession>
<dbReference type="GO" id="GO:0005576">
    <property type="term" value="C:extracellular region"/>
    <property type="evidence" value="ECO:0007669"/>
    <property type="project" value="UniProtKB-SubCell"/>
</dbReference>
<evidence type="ECO:0000256" key="4">
    <source>
        <dbReference type="SAM" id="MobiDB-lite"/>
    </source>
</evidence>
<dbReference type="InterPro" id="IPR011049">
    <property type="entry name" value="Serralysin-like_metalloprot_C"/>
</dbReference>
<dbReference type="InterPro" id="IPR050557">
    <property type="entry name" value="RTX_toxin/Mannuronan_C5-epim"/>
</dbReference>
<organism evidence="5 6">
    <name type="scientific">Candidatus Hamiltonella defensa</name>
    <name type="common">Bemisia tabaci</name>
    <dbReference type="NCBI Taxonomy" id="672795"/>
    <lineage>
        <taxon>Bacteria</taxon>
        <taxon>Pseudomonadati</taxon>
        <taxon>Pseudomonadota</taxon>
        <taxon>Gammaproteobacteria</taxon>
        <taxon>Enterobacterales</taxon>
        <taxon>Enterobacteriaceae</taxon>
        <taxon>aphid secondary symbionts</taxon>
        <taxon>Candidatus Williamhamiltonella</taxon>
    </lineage>
</organism>
<dbReference type="Proteomes" id="UP000216438">
    <property type="component" value="Chromosome"/>
</dbReference>
<dbReference type="OrthoDB" id="223957at2"/>
<dbReference type="RefSeq" id="WP_016857366.1">
    <property type="nucleotide sequence ID" value="NZ_CP016303.1"/>
</dbReference>
<gene>
    <name evidence="5" type="ORF">BA171_07500</name>
</gene>
<dbReference type="EMBL" id="CP016303">
    <property type="protein sequence ID" value="ASX26840.1"/>
    <property type="molecule type" value="Genomic_DNA"/>
</dbReference>
<dbReference type="PRINTS" id="PR00313">
    <property type="entry name" value="CABNDNGRPT"/>
</dbReference>
<dbReference type="PANTHER" id="PTHR38340">
    <property type="entry name" value="S-LAYER PROTEIN"/>
    <property type="match status" value="1"/>
</dbReference>
<dbReference type="Pfam" id="PF00353">
    <property type="entry name" value="HemolysinCabind"/>
    <property type="match status" value="1"/>
</dbReference>
<dbReference type="GO" id="GO:0005509">
    <property type="term" value="F:calcium ion binding"/>
    <property type="evidence" value="ECO:0007669"/>
    <property type="project" value="InterPro"/>
</dbReference>
<sequence>MRIYGGDVLAGHTLDARGGHDSIFDDSARLHTLRGGAGDDTIVAPKGNKKLFGDAGHDQLLSGEGDDELNGGQGNDRLSGGKGDDTYVIDRHDDRTHIEDSGGTDEIVLTGIALKDLRVVKKDEDMYLFSAQEEAQTPFSIKIRKGASSSEHKVEYLFVNGQVALIEEIASWEANEKQALIDQHEHAFLFQSAPFSELGELFNRH</sequence>
<dbReference type="Gene3D" id="2.150.10.10">
    <property type="entry name" value="Serralysin-like metalloprotease, C-terminal"/>
    <property type="match status" value="1"/>
</dbReference>
<proteinExistence type="predicted"/>
<keyword evidence="3" id="KW-0106">Calcium</keyword>
<evidence type="ECO:0000256" key="2">
    <source>
        <dbReference type="ARBA" id="ARBA00022525"/>
    </source>
</evidence>
<dbReference type="SUPFAM" id="SSF51120">
    <property type="entry name" value="beta-Roll"/>
    <property type="match status" value="1"/>
</dbReference>
<evidence type="ECO:0008006" key="7">
    <source>
        <dbReference type="Google" id="ProtNLM"/>
    </source>
</evidence>
<comment type="subcellular location">
    <subcellularLocation>
        <location evidence="1">Secreted</location>
    </subcellularLocation>
</comment>
<evidence type="ECO:0000256" key="1">
    <source>
        <dbReference type="ARBA" id="ARBA00004613"/>
    </source>
</evidence>
<feature type="region of interest" description="Disordered" evidence="4">
    <location>
        <begin position="55"/>
        <end position="88"/>
    </location>
</feature>
<name>A0A249E0H8_9ENTR</name>
<keyword evidence="2" id="KW-0964">Secreted</keyword>
<evidence type="ECO:0000313" key="5">
    <source>
        <dbReference type="EMBL" id="ASX26840.1"/>
    </source>
</evidence>
<dbReference type="PANTHER" id="PTHR38340:SF1">
    <property type="entry name" value="S-LAYER PROTEIN"/>
    <property type="match status" value="1"/>
</dbReference>
<dbReference type="PROSITE" id="PS00330">
    <property type="entry name" value="HEMOLYSIN_CALCIUM"/>
    <property type="match status" value="2"/>
</dbReference>
<protein>
    <recommendedName>
        <fullName evidence="7">Haemolysin-type calcium binding-related domain-containing protein</fullName>
    </recommendedName>
</protein>
<dbReference type="AlphaFoldDB" id="A0A249E0H8"/>
<dbReference type="InterPro" id="IPR001343">
    <property type="entry name" value="Hemolysn_Ca-bd"/>
</dbReference>
<dbReference type="InterPro" id="IPR018511">
    <property type="entry name" value="Hemolysin-typ_Ca-bd_CS"/>
</dbReference>
<reference evidence="5 6" key="2">
    <citation type="submission" date="2017-09" db="EMBL/GenBank/DDBJ databases">
        <title>The genome of whitefly Bemisia tabaci, a global crop pest, provides novel insights into virus transmission, host adaptation and insecticide resistance.</title>
        <authorList>
            <person name="Kaur N."/>
            <person name="Kliot A."/>
            <person name="Pinheiro P.V."/>
            <person name="Luan J."/>
            <person name="Zheng Y."/>
            <person name="Liu W."/>
            <person name="Sun H."/>
            <person name="Yang X."/>
            <person name="Xu Y."/>
            <person name="Luo Y."/>
            <person name="Kruse A."/>
            <person name="Fisher T.W."/>
            <person name="Nelson D.R."/>
            <person name="Elimelech M."/>
            <person name="MacCoss M."/>
            <person name="Johnson R."/>
            <person name="Cohen E."/>
            <person name="Hunter W.B."/>
            <person name="Brown J.K."/>
            <person name="Jander G."/>
            <person name="Cilia M."/>
            <person name="Douglas A.E."/>
            <person name="Ghanim M."/>
            <person name="Simmons A.M."/>
            <person name="Wintermantel W.M."/>
            <person name="Ling K.-S."/>
            <person name="Fei Z."/>
        </authorList>
    </citation>
    <scope>NUCLEOTIDE SEQUENCE [LARGE SCALE GENOMIC DNA]</scope>
    <source>
        <strain evidence="5 6">MEAM1</strain>
    </source>
</reference>